<proteinExistence type="predicted"/>
<protein>
    <submittedName>
        <fullName evidence="1">Uncharacterized protein</fullName>
    </submittedName>
</protein>
<evidence type="ECO:0000313" key="2">
    <source>
        <dbReference type="Proteomes" id="UP000287197"/>
    </source>
</evidence>
<organism evidence="1 2">
    <name type="scientific">Campylobacter jejuni</name>
    <dbReference type="NCBI Taxonomy" id="197"/>
    <lineage>
        <taxon>Bacteria</taxon>
        <taxon>Pseudomonadati</taxon>
        <taxon>Campylobacterota</taxon>
        <taxon>Epsilonproteobacteria</taxon>
        <taxon>Campylobacterales</taxon>
        <taxon>Campylobacteraceae</taxon>
        <taxon>Campylobacter</taxon>
    </lineage>
</organism>
<evidence type="ECO:0000313" key="1">
    <source>
        <dbReference type="EMBL" id="RTI48586.1"/>
    </source>
</evidence>
<dbReference type="AlphaFoldDB" id="A0AAX1Z4K7"/>
<name>A0AAX1Z4K7_CAMJU</name>
<reference evidence="1" key="1">
    <citation type="submission" date="2018-01" db="EMBL/GenBank/DDBJ databases">
        <authorList>
            <person name="Kovanen S."/>
            <person name="Nieminen T."/>
            <person name="Pohja-Mykra M."/>
            <person name="Raunio-Saarnisto M."/>
            <person name="Sauvala M."/>
            <person name="Fredriksson-Ahomaa M."/>
            <person name="Hanninen M.-L."/>
            <person name="Kivisto R."/>
        </authorList>
    </citation>
    <scope>NUCLEOTIDE SEQUENCE</scope>
    <source>
        <strain evidence="1">SO-26</strain>
    </source>
</reference>
<sequence length="118" mass="13840">MDYHTPYYIPIHKSPYEEDKFHIEIHDSLYPIVLNGDTCYIDNFKYETDPVEYDVVSEGENLFIEVTLESINKTFRMTEEELNKCSTVLGYITPQIEYSEEDLKVLESVSDDDIKGKL</sequence>
<reference evidence="1" key="2">
    <citation type="journal article" date="2019" name="Appl. Environ. Microbiol.">
        <title>Population genetics and characterization of Campylobacter jejuni isolates in western jackdaws and game birds in Finland.</title>
        <authorList>
            <person name="Kovanen S."/>
            <person name="Rossi M."/>
            <person name="Pohja-Mykra M."/>
            <person name="Nieminen T."/>
            <person name="Raunio-Saarnisto M."/>
            <person name="Sauvala M."/>
            <person name="Fredriksson-Ahomaa M."/>
            <person name="Hanninen M.L."/>
            <person name="Kivisto R."/>
        </authorList>
    </citation>
    <scope>NUCLEOTIDE SEQUENCE</scope>
    <source>
        <strain evidence="1">SO-26</strain>
    </source>
</reference>
<accession>A0AAX1Z4K7</accession>
<gene>
    <name evidence="1" type="ORF">C3I27_03975</name>
</gene>
<comment type="caution">
    <text evidence="1">The sequence shown here is derived from an EMBL/GenBank/DDBJ whole genome shotgun (WGS) entry which is preliminary data.</text>
</comment>
<dbReference type="RefSeq" id="WP_126262888.1">
    <property type="nucleotide sequence ID" value="NZ_PQZD01000003.1"/>
</dbReference>
<dbReference type="Proteomes" id="UP000287197">
    <property type="component" value="Unassembled WGS sequence"/>
</dbReference>
<dbReference type="EMBL" id="PQZD01000003">
    <property type="protein sequence ID" value="RTI48586.1"/>
    <property type="molecule type" value="Genomic_DNA"/>
</dbReference>